<accession>A0ABN7NLG8</accession>
<protein>
    <submittedName>
        <fullName evidence="2">Uncharacterized protein</fullName>
    </submittedName>
</protein>
<reference evidence="2" key="1">
    <citation type="submission" date="2021-03" db="EMBL/GenBank/DDBJ databases">
        <authorList>
            <person name="Tran Van P."/>
        </authorList>
    </citation>
    <scope>NUCLEOTIDE SEQUENCE</scope>
</reference>
<evidence type="ECO:0000313" key="3">
    <source>
        <dbReference type="Proteomes" id="UP001153148"/>
    </source>
</evidence>
<dbReference type="Proteomes" id="UP001153148">
    <property type="component" value="Unassembled WGS sequence"/>
</dbReference>
<sequence length="61" mass="6939">MSESLAKLAEKIDFSKTIPEDTTIKKENGELPDKSEEDPSAKDPITYQSSLWPWDSVRNKL</sequence>
<evidence type="ECO:0000256" key="1">
    <source>
        <dbReference type="SAM" id="MobiDB-lite"/>
    </source>
</evidence>
<proteinExistence type="predicted"/>
<feature type="compositionally biased region" description="Basic and acidic residues" evidence="1">
    <location>
        <begin position="17"/>
        <end position="41"/>
    </location>
</feature>
<name>A0ABN7NLG8_TIMPD</name>
<organism evidence="2 3">
    <name type="scientific">Timema podura</name>
    <name type="common">Walking stick</name>
    <dbReference type="NCBI Taxonomy" id="61482"/>
    <lineage>
        <taxon>Eukaryota</taxon>
        <taxon>Metazoa</taxon>
        <taxon>Ecdysozoa</taxon>
        <taxon>Arthropoda</taxon>
        <taxon>Hexapoda</taxon>
        <taxon>Insecta</taxon>
        <taxon>Pterygota</taxon>
        <taxon>Neoptera</taxon>
        <taxon>Polyneoptera</taxon>
        <taxon>Phasmatodea</taxon>
        <taxon>Timematodea</taxon>
        <taxon>Timematoidea</taxon>
        <taxon>Timematidae</taxon>
        <taxon>Timema</taxon>
    </lineage>
</organism>
<dbReference type="EMBL" id="CAJPIN010004222">
    <property type="protein sequence ID" value="CAG2056691.1"/>
    <property type="molecule type" value="Genomic_DNA"/>
</dbReference>
<gene>
    <name evidence="2" type="ORF">TPAB3V08_LOCUS3679</name>
</gene>
<feature type="non-terminal residue" evidence="2">
    <location>
        <position position="61"/>
    </location>
</feature>
<keyword evidence="3" id="KW-1185">Reference proteome</keyword>
<comment type="caution">
    <text evidence="2">The sequence shown here is derived from an EMBL/GenBank/DDBJ whole genome shotgun (WGS) entry which is preliminary data.</text>
</comment>
<evidence type="ECO:0000313" key="2">
    <source>
        <dbReference type="EMBL" id="CAG2056691.1"/>
    </source>
</evidence>
<feature type="region of interest" description="Disordered" evidence="1">
    <location>
        <begin position="17"/>
        <end position="47"/>
    </location>
</feature>